<dbReference type="InterPro" id="IPR036388">
    <property type="entry name" value="WH-like_DNA-bd_sf"/>
</dbReference>
<keyword evidence="3" id="KW-0804">Transcription</keyword>
<feature type="domain" description="HTH luxR-type" evidence="4">
    <location>
        <begin position="437"/>
        <end position="501"/>
    </location>
</feature>
<evidence type="ECO:0000256" key="2">
    <source>
        <dbReference type="ARBA" id="ARBA00023125"/>
    </source>
</evidence>
<dbReference type="PROSITE" id="PS50043">
    <property type="entry name" value="HTH_LUXR_2"/>
    <property type="match status" value="1"/>
</dbReference>
<dbReference type="Gene3D" id="3.40.50.300">
    <property type="entry name" value="P-loop containing nucleotide triphosphate hydrolases"/>
    <property type="match status" value="1"/>
</dbReference>
<keyword evidence="2" id="KW-0238">DNA-binding</keyword>
<evidence type="ECO:0000313" key="6">
    <source>
        <dbReference type="Proteomes" id="UP000235116"/>
    </source>
</evidence>
<dbReference type="InterPro" id="IPR016032">
    <property type="entry name" value="Sig_transdc_resp-reg_C-effctor"/>
</dbReference>
<dbReference type="InterPro" id="IPR041664">
    <property type="entry name" value="AAA_16"/>
</dbReference>
<evidence type="ECO:0000259" key="4">
    <source>
        <dbReference type="PROSITE" id="PS50043"/>
    </source>
</evidence>
<dbReference type="Proteomes" id="UP000235116">
    <property type="component" value="Chromosome"/>
</dbReference>
<dbReference type="PANTHER" id="PTHR44688:SF16">
    <property type="entry name" value="DNA-BINDING TRANSCRIPTIONAL ACTIVATOR DEVR_DOSR"/>
    <property type="match status" value="1"/>
</dbReference>
<name>A0A2K9LI06_9GAMM</name>
<dbReference type="Pfam" id="PF00196">
    <property type="entry name" value="GerE"/>
    <property type="match status" value="1"/>
</dbReference>
<protein>
    <recommendedName>
        <fullName evidence="4">HTH luxR-type domain-containing protein</fullName>
    </recommendedName>
</protein>
<keyword evidence="1" id="KW-0805">Transcription regulation</keyword>
<dbReference type="SUPFAM" id="SSF52540">
    <property type="entry name" value="P-loop containing nucleoside triphosphate hydrolases"/>
    <property type="match status" value="1"/>
</dbReference>
<proteinExistence type="predicted"/>
<dbReference type="PROSITE" id="PS00622">
    <property type="entry name" value="HTH_LUXR_1"/>
    <property type="match status" value="1"/>
</dbReference>
<dbReference type="InterPro" id="IPR027417">
    <property type="entry name" value="P-loop_NTPase"/>
</dbReference>
<dbReference type="InterPro" id="IPR059106">
    <property type="entry name" value="WHD_MalT"/>
</dbReference>
<dbReference type="CDD" id="cd06170">
    <property type="entry name" value="LuxR_C_like"/>
    <property type="match status" value="1"/>
</dbReference>
<dbReference type="GO" id="GO:0003677">
    <property type="term" value="F:DNA binding"/>
    <property type="evidence" value="ECO:0007669"/>
    <property type="project" value="UniProtKB-KW"/>
</dbReference>
<gene>
    <name evidence="5" type="ORF">Kalk_05940</name>
</gene>
<dbReference type="EMBL" id="CP022684">
    <property type="protein sequence ID" value="AUM11989.1"/>
    <property type="molecule type" value="Genomic_DNA"/>
</dbReference>
<reference evidence="6" key="1">
    <citation type="submission" date="2017-08" db="EMBL/GenBank/DDBJ databases">
        <title>Direct submision.</title>
        <authorList>
            <person name="Kim S.-J."/>
            <person name="Rhee S.-K."/>
        </authorList>
    </citation>
    <scope>NUCLEOTIDE SEQUENCE [LARGE SCALE GENOMIC DNA]</scope>
    <source>
        <strain evidence="6">GI5</strain>
    </source>
</reference>
<dbReference type="SMART" id="SM00421">
    <property type="entry name" value="HTH_LUXR"/>
    <property type="match status" value="1"/>
</dbReference>
<keyword evidence="6" id="KW-1185">Reference proteome</keyword>
<dbReference type="KEGG" id="kak:Kalk_05940"/>
<dbReference type="Pfam" id="PF25873">
    <property type="entry name" value="WHD_MalT"/>
    <property type="match status" value="1"/>
</dbReference>
<dbReference type="PANTHER" id="PTHR44688">
    <property type="entry name" value="DNA-BINDING TRANSCRIPTIONAL ACTIVATOR DEVR_DOSR"/>
    <property type="match status" value="1"/>
</dbReference>
<dbReference type="GO" id="GO:0006355">
    <property type="term" value="P:regulation of DNA-templated transcription"/>
    <property type="evidence" value="ECO:0007669"/>
    <property type="project" value="InterPro"/>
</dbReference>
<dbReference type="Pfam" id="PF13191">
    <property type="entry name" value="AAA_16"/>
    <property type="match status" value="1"/>
</dbReference>
<evidence type="ECO:0000256" key="1">
    <source>
        <dbReference type="ARBA" id="ARBA00023015"/>
    </source>
</evidence>
<dbReference type="PRINTS" id="PR00038">
    <property type="entry name" value="HTHLUXR"/>
</dbReference>
<dbReference type="AlphaFoldDB" id="A0A2K9LI06"/>
<dbReference type="InterPro" id="IPR000792">
    <property type="entry name" value="Tscrpt_reg_LuxR_C"/>
</dbReference>
<evidence type="ECO:0000256" key="3">
    <source>
        <dbReference type="ARBA" id="ARBA00023163"/>
    </source>
</evidence>
<accession>A0A2K9LI06</accession>
<sequence>MLLKTRFYLPPLRTGNVVRGRLLNRLNESSGGSLVLVSAPAGYGKTTLVSQWLHSRSHRFAWLSLGSEHDVLDVFWQYAIQSLQQIEPQIGHEAHSIWLESPRRNYASVVISLLNDLDALGERNQSDDPISLVLDDFHLIKNPQLLSLFSTFLDHLPSSIRVVVTSRDLPDLCLARRRASGQLLHVAVEELRFNDEEAVAFFDHDPALSQNNVVAMALAQKTEGWVAGMQLVALSLKQDAVRADQLLKSQALDRHISDYLLEEVFSSQPEALKQFLLLTALAPRFCAGLSNAVCQRNDGLQVIVELESSDLFLVALDNHRTWYRYHDLFRRFLLQQVAQWDAQQRTAFCVRALAWLEANGNYDDAVELCLQQSLWPQLLRLLNSDWMLLEAGYQQKRLHWLEQIPQDVLLNTPEYSEQGAPEHRPLKSRVLNVPKEDHPSIEPLTRREQVVLQLIGEGLSNKAIAEQLHISLNTLKVHIRNLYGKMGVENRTQALLKINAN</sequence>
<dbReference type="SUPFAM" id="SSF46894">
    <property type="entry name" value="C-terminal effector domain of the bipartite response regulators"/>
    <property type="match status" value="1"/>
</dbReference>
<evidence type="ECO:0000313" key="5">
    <source>
        <dbReference type="EMBL" id="AUM11989.1"/>
    </source>
</evidence>
<organism evidence="5 6">
    <name type="scientific">Ketobacter alkanivorans</name>
    <dbReference type="NCBI Taxonomy" id="1917421"/>
    <lineage>
        <taxon>Bacteria</taxon>
        <taxon>Pseudomonadati</taxon>
        <taxon>Pseudomonadota</taxon>
        <taxon>Gammaproteobacteria</taxon>
        <taxon>Pseudomonadales</taxon>
        <taxon>Ketobacteraceae</taxon>
        <taxon>Ketobacter</taxon>
    </lineage>
</organism>
<dbReference type="Gene3D" id="1.10.10.10">
    <property type="entry name" value="Winged helix-like DNA-binding domain superfamily/Winged helix DNA-binding domain"/>
    <property type="match status" value="1"/>
</dbReference>